<keyword evidence="2" id="KW-1185">Reference proteome</keyword>
<dbReference type="SUPFAM" id="SSF52402">
    <property type="entry name" value="Adenine nucleotide alpha hydrolases-like"/>
    <property type="match status" value="1"/>
</dbReference>
<dbReference type="PANTHER" id="PTHR47583:SF1">
    <property type="entry name" value="ADENINE NUCLEOTIDE ALPHA HYDROLASES-LIKE SUPERFAMILY PROTEIN"/>
    <property type="match status" value="1"/>
</dbReference>
<sequence>MTVEELEAKATERRNVLVGIRIDSHSRELLSWAIVKVAEPGDRVVAVHVCASSGHALRDKPLLDSYLEVYDGLCSMKKVGLSGLIAKGISVRRTLVREAKNYSAVGVIVGISSQGALRVWASTARYCAKRLRPTTDILAIYNGKIVFRRCKNNHLPGLGGDPKPNINEKISFRETQSEFGDSEAYTEISSFELLSRDGVGESKDEVCSIVSVRKKRSNSLFSGDILDQRPGWPLLRRADSVIPQNLHSRKLSVVQWAMSLPDRSSQQAPRVSTAEEREIRNILEESNRRRSSAVW</sequence>
<dbReference type="PANTHER" id="PTHR47583">
    <property type="entry name" value="ADENINE NUCLEOTIDE ALPHA HYDROLASES-LIKE SUPERFAMILY PROTEIN"/>
    <property type="match status" value="1"/>
</dbReference>
<protein>
    <recommendedName>
        <fullName evidence="3">UspA domain-containing protein</fullName>
    </recommendedName>
</protein>
<dbReference type="Proteomes" id="UP001151532">
    <property type="component" value="Chromosome 9"/>
</dbReference>
<proteinExistence type="predicted"/>
<dbReference type="OrthoDB" id="654677at2759"/>
<accession>A0A9Q0PRT6</accession>
<gene>
    <name evidence="1" type="ORF">OIU79_014593</name>
</gene>
<name>A0A9Q0PRT6_SALPP</name>
<evidence type="ECO:0000313" key="1">
    <source>
        <dbReference type="EMBL" id="KAJ6692887.1"/>
    </source>
</evidence>
<dbReference type="AlphaFoldDB" id="A0A9Q0PRT6"/>
<evidence type="ECO:0008006" key="3">
    <source>
        <dbReference type="Google" id="ProtNLM"/>
    </source>
</evidence>
<reference evidence="1" key="1">
    <citation type="submission" date="2022-11" db="EMBL/GenBank/DDBJ databases">
        <authorList>
            <person name="Hyden B.L."/>
            <person name="Feng K."/>
            <person name="Yates T."/>
            <person name="Jawdy S."/>
            <person name="Smart L.B."/>
            <person name="Muchero W."/>
        </authorList>
    </citation>
    <scope>NUCLEOTIDE SEQUENCE</scope>
    <source>
        <tissue evidence="1">Shoot tip</tissue>
    </source>
</reference>
<dbReference type="EMBL" id="JAPFFK010000018">
    <property type="protein sequence ID" value="KAJ6692887.1"/>
    <property type="molecule type" value="Genomic_DNA"/>
</dbReference>
<reference evidence="1" key="2">
    <citation type="journal article" date="2023" name="Int. J. Mol. Sci.">
        <title>De Novo Assembly and Annotation of 11 Diverse Shrub Willow (Salix) Genomes Reveals Novel Gene Organization in Sex-Linked Regions.</title>
        <authorList>
            <person name="Hyden B."/>
            <person name="Feng K."/>
            <person name="Yates T.B."/>
            <person name="Jawdy S."/>
            <person name="Cereghino C."/>
            <person name="Smart L.B."/>
            <person name="Muchero W."/>
        </authorList>
    </citation>
    <scope>NUCLEOTIDE SEQUENCE</scope>
    <source>
        <tissue evidence="1">Shoot tip</tissue>
    </source>
</reference>
<dbReference type="Gene3D" id="3.40.50.620">
    <property type="entry name" value="HUPs"/>
    <property type="match status" value="1"/>
</dbReference>
<evidence type="ECO:0000313" key="2">
    <source>
        <dbReference type="Proteomes" id="UP001151532"/>
    </source>
</evidence>
<organism evidence="1 2">
    <name type="scientific">Salix purpurea</name>
    <name type="common">Purple osier willow</name>
    <dbReference type="NCBI Taxonomy" id="77065"/>
    <lineage>
        <taxon>Eukaryota</taxon>
        <taxon>Viridiplantae</taxon>
        <taxon>Streptophyta</taxon>
        <taxon>Embryophyta</taxon>
        <taxon>Tracheophyta</taxon>
        <taxon>Spermatophyta</taxon>
        <taxon>Magnoliopsida</taxon>
        <taxon>eudicotyledons</taxon>
        <taxon>Gunneridae</taxon>
        <taxon>Pentapetalae</taxon>
        <taxon>rosids</taxon>
        <taxon>fabids</taxon>
        <taxon>Malpighiales</taxon>
        <taxon>Salicaceae</taxon>
        <taxon>Saliceae</taxon>
        <taxon>Salix</taxon>
    </lineage>
</organism>
<dbReference type="CDD" id="cd00293">
    <property type="entry name" value="USP-like"/>
    <property type="match status" value="1"/>
</dbReference>
<comment type="caution">
    <text evidence="1">The sequence shown here is derived from an EMBL/GenBank/DDBJ whole genome shotgun (WGS) entry which is preliminary data.</text>
</comment>
<dbReference type="InterPro" id="IPR014729">
    <property type="entry name" value="Rossmann-like_a/b/a_fold"/>
</dbReference>